<dbReference type="InterPro" id="IPR053198">
    <property type="entry name" value="Gynoecium_Dev_Regulator"/>
</dbReference>
<comment type="caution">
    <text evidence="2">The sequence shown here is derived from an EMBL/GenBank/DDBJ whole genome shotgun (WGS) entry which is preliminary data.</text>
</comment>
<protein>
    <recommendedName>
        <fullName evidence="1">PB1 domain-containing protein</fullName>
    </recommendedName>
</protein>
<dbReference type="SMART" id="SM00666">
    <property type="entry name" value="PB1"/>
    <property type="match status" value="1"/>
</dbReference>
<evidence type="ECO:0000259" key="1">
    <source>
        <dbReference type="SMART" id="SM00666"/>
    </source>
</evidence>
<accession>A0A426YG44</accession>
<evidence type="ECO:0000313" key="2">
    <source>
        <dbReference type="EMBL" id="RRT50705.1"/>
    </source>
</evidence>
<feature type="non-terminal residue" evidence="2">
    <location>
        <position position="1"/>
    </location>
</feature>
<dbReference type="CDD" id="cd06410">
    <property type="entry name" value="PB1_UP2"/>
    <property type="match status" value="1"/>
</dbReference>
<reference evidence="2 3" key="1">
    <citation type="journal article" date="2014" name="Agronomy (Basel)">
        <title>A Draft Genome Sequence for Ensete ventricosum, the Drought-Tolerant Tree Against Hunger.</title>
        <authorList>
            <person name="Harrison J."/>
            <person name="Moore K.A."/>
            <person name="Paszkiewicz K."/>
            <person name="Jones T."/>
            <person name="Grant M."/>
            <person name="Ambacheew D."/>
            <person name="Muzemil S."/>
            <person name="Studholme D.J."/>
        </authorList>
    </citation>
    <scope>NUCLEOTIDE SEQUENCE [LARGE SCALE GENOMIC DNA]</scope>
</reference>
<dbReference type="Pfam" id="PF00564">
    <property type="entry name" value="PB1"/>
    <property type="match status" value="1"/>
</dbReference>
<dbReference type="Proteomes" id="UP000287651">
    <property type="component" value="Unassembled WGS sequence"/>
</dbReference>
<dbReference type="PANTHER" id="PTHR31066">
    <property type="entry name" value="OS05G0427100 PROTEIN-RELATED"/>
    <property type="match status" value="1"/>
</dbReference>
<evidence type="ECO:0000313" key="3">
    <source>
        <dbReference type="Proteomes" id="UP000287651"/>
    </source>
</evidence>
<dbReference type="SUPFAM" id="SSF54277">
    <property type="entry name" value="CAD &amp; PB1 domains"/>
    <property type="match status" value="1"/>
</dbReference>
<organism evidence="2 3">
    <name type="scientific">Ensete ventricosum</name>
    <name type="common">Abyssinian banana</name>
    <name type="synonym">Musa ensete</name>
    <dbReference type="NCBI Taxonomy" id="4639"/>
    <lineage>
        <taxon>Eukaryota</taxon>
        <taxon>Viridiplantae</taxon>
        <taxon>Streptophyta</taxon>
        <taxon>Embryophyta</taxon>
        <taxon>Tracheophyta</taxon>
        <taxon>Spermatophyta</taxon>
        <taxon>Magnoliopsida</taxon>
        <taxon>Liliopsida</taxon>
        <taxon>Zingiberales</taxon>
        <taxon>Musaceae</taxon>
        <taxon>Ensete</taxon>
    </lineage>
</organism>
<feature type="domain" description="PB1" evidence="1">
    <location>
        <begin position="48"/>
        <end position="152"/>
    </location>
</feature>
<dbReference type="AlphaFoldDB" id="A0A426YG44"/>
<dbReference type="PANTHER" id="PTHR31066:SF10">
    <property type="entry name" value="OCTICOSAPEPTIDE_PHOX_BEM1P FAMILY PROTEIN"/>
    <property type="match status" value="1"/>
</dbReference>
<name>A0A426YG44_ENSVE</name>
<gene>
    <name evidence="2" type="ORF">B296_00051561</name>
</gene>
<dbReference type="EMBL" id="AMZH03012610">
    <property type="protein sequence ID" value="RRT50705.1"/>
    <property type="molecule type" value="Genomic_DNA"/>
</dbReference>
<proteinExistence type="predicted"/>
<dbReference type="InterPro" id="IPR000270">
    <property type="entry name" value="PB1_dom"/>
</dbReference>
<sequence length="229" mass="25322">RRGRREEDMVGTSSSSLSSCASFDDVSVVPTEPVKLLCSYGGKILPRRLDGRLRYVGGHTRILAVRRSISFSGIFDSASVYCGIQIGRSTEVKLRELCGWGAVSLRCQLPTEDMDALVSVTSDEDLANLVEEYDLASRDRRMSPPKIRAFLLLHRASEPSCTSPVHPVAAADRCVRQASVREKLHSRCEKPNASAAAGDLRVHGHRHFHPAMQPSRAPWKTLAMMRCHP</sequence>